<dbReference type="EMBL" id="RKMG01000017">
    <property type="protein sequence ID" value="RPA60137.1"/>
    <property type="molecule type" value="Genomic_DNA"/>
</dbReference>
<evidence type="ECO:0000313" key="3">
    <source>
        <dbReference type="EMBL" id="RPA60137.1"/>
    </source>
</evidence>
<sequence length="198" mass="20758">MNKKGFILFTTLLYMTLLTALFLSNLSMYESQVKINKEIALAYESQTMARLAMEKIKLTIENDTNSDGTASSGASSETSTSVSESTASSSSSGASSETSTSVSESTASSSSSGASSETSTSVSESTASSSSSGASSETSTSSTESSASSISSTAEAIEESWLVAFDQGEVNVLWNGEEFSCQVIHFENNQTYTYDFTN</sequence>
<feature type="region of interest" description="Disordered" evidence="1">
    <location>
        <begin position="63"/>
        <end position="151"/>
    </location>
</feature>
<feature type="compositionally biased region" description="Low complexity" evidence="1">
    <location>
        <begin position="68"/>
        <end position="151"/>
    </location>
</feature>
<name>A0A3N4GFI1_9LACT</name>
<gene>
    <name evidence="3" type="ORF">EF384_06150</name>
</gene>
<proteinExistence type="predicted"/>
<dbReference type="RefSeq" id="WP_123780297.1">
    <property type="nucleotide sequence ID" value="NZ_RKMG01000017.1"/>
</dbReference>
<reference evidence="3 4" key="1">
    <citation type="submission" date="2018-11" db="EMBL/GenBank/DDBJ databases">
        <title>Aerococcus sp. SJQ22, whole genome shotgun sequence.</title>
        <authorList>
            <person name="Sun L."/>
            <person name="Gao X."/>
            <person name="Chen W."/>
            <person name="Huang K."/>
        </authorList>
    </citation>
    <scope>NUCLEOTIDE SEQUENCE [LARGE SCALE GENOMIC DNA]</scope>
    <source>
        <strain evidence="3 4">SJQ22</strain>
    </source>
</reference>
<keyword evidence="2" id="KW-0812">Transmembrane</keyword>
<evidence type="ECO:0000256" key="2">
    <source>
        <dbReference type="SAM" id="Phobius"/>
    </source>
</evidence>
<accession>A0A3N4GFI1</accession>
<keyword evidence="2" id="KW-1133">Transmembrane helix</keyword>
<protein>
    <submittedName>
        <fullName evidence="3">Uncharacterized protein</fullName>
    </submittedName>
</protein>
<organism evidence="3 4">
    <name type="scientific">Aerococcus agrisoli</name>
    <dbReference type="NCBI Taxonomy" id="2487350"/>
    <lineage>
        <taxon>Bacteria</taxon>
        <taxon>Bacillati</taxon>
        <taxon>Bacillota</taxon>
        <taxon>Bacilli</taxon>
        <taxon>Lactobacillales</taxon>
        <taxon>Aerococcaceae</taxon>
        <taxon>Aerococcus</taxon>
    </lineage>
</organism>
<evidence type="ECO:0000313" key="4">
    <source>
        <dbReference type="Proteomes" id="UP000273977"/>
    </source>
</evidence>
<dbReference type="AlphaFoldDB" id="A0A3N4GFI1"/>
<evidence type="ECO:0000256" key="1">
    <source>
        <dbReference type="SAM" id="MobiDB-lite"/>
    </source>
</evidence>
<keyword evidence="4" id="KW-1185">Reference proteome</keyword>
<keyword evidence="2" id="KW-0472">Membrane</keyword>
<feature type="transmembrane region" description="Helical" evidence="2">
    <location>
        <begin position="6"/>
        <end position="26"/>
    </location>
</feature>
<dbReference type="Proteomes" id="UP000273977">
    <property type="component" value="Unassembled WGS sequence"/>
</dbReference>
<dbReference type="OrthoDB" id="9887592at2"/>
<comment type="caution">
    <text evidence="3">The sequence shown here is derived from an EMBL/GenBank/DDBJ whole genome shotgun (WGS) entry which is preliminary data.</text>
</comment>